<reference evidence="2" key="1">
    <citation type="submission" date="2023-06" db="EMBL/GenBank/DDBJ databases">
        <title>Genome-scale phylogeny and comparative genomics of the fungal order Sordariales.</title>
        <authorList>
            <consortium name="Lawrence Berkeley National Laboratory"/>
            <person name="Hensen N."/>
            <person name="Bonometti L."/>
            <person name="Westerberg I."/>
            <person name="Brannstrom I.O."/>
            <person name="Guillou S."/>
            <person name="Cros-Aarteil S."/>
            <person name="Calhoun S."/>
            <person name="Haridas S."/>
            <person name="Kuo A."/>
            <person name="Mondo S."/>
            <person name="Pangilinan J."/>
            <person name="Riley R."/>
            <person name="LaButti K."/>
            <person name="Andreopoulos B."/>
            <person name="Lipzen A."/>
            <person name="Chen C."/>
            <person name="Yanf M."/>
            <person name="Daum C."/>
            <person name="Ng V."/>
            <person name="Clum A."/>
            <person name="Steindorff A."/>
            <person name="Ohm R."/>
            <person name="Martin F."/>
            <person name="Silar P."/>
            <person name="Natvig D."/>
            <person name="Lalanne C."/>
            <person name="Gautier V."/>
            <person name="Ament-velasquez S.L."/>
            <person name="Kruys A."/>
            <person name="Hutchinson M.I."/>
            <person name="Powell A.J."/>
            <person name="Barry K."/>
            <person name="Miller A.N."/>
            <person name="Grigoriev I.V."/>
            <person name="Debuchy R."/>
            <person name="Gladieux P."/>
            <person name="Thoren M.H."/>
            <person name="Johannesson H."/>
        </authorList>
    </citation>
    <scope>NUCLEOTIDE SEQUENCE</scope>
    <source>
        <strain evidence="2">SMH2392-1A</strain>
    </source>
</reference>
<dbReference type="GeneID" id="85321462"/>
<comment type="caution">
    <text evidence="2">The sequence shown here is derived from an EMBL/GenBank/DDBJ whole genome shotgun (WGS) entry which is preliminary data.</text>
</comment>
<evidence type="ECO:0000256" key="1">
    <source>
        <dbReference type="SAM" id="SignalP"/>
    </source>
</evidence>
<evidence type="ECO:0000313" key="3">
    <source>
        <dbReference type="Proteomes" id="UP001172101"/>
    </source>
</evidence>
<feature type="chain" id="PRO_5041212844" evidence="1">
    <location>
        <begin position="24"/>
        <end position="315"/>
    </location>
</feature>
<dbReference type="RefSeq" id="XP_060293696.1">
    <property type="nucleotide sequence ID" value="XM_060438192.1"/>
</dbReference>
<proteinExistence type="predicted"/>
<dbReference type="Proteomes" id="UP001172101">
    <property type="component" value="Unassembled WGS sequence"/>
</dbReference>
<sequence>MAQLVCASFILFASLHFHPLVASAQAYAGGDLDGQVVFGLPAQEIIAVTFDAVSNATFPIKGYNTSIPGGPTDGTGSQLPGWSIFIGVAANVALAGSDDASVDKGQFIETTGLFIEPPAAIPVNYDTNSWRICAVIFAHGLGSAETNTAQTAQLDGSCTPLLPSECIEQLQVNSVASNSSTDDGCPDLDMPDVCAKHFSGESGTAYEITPSNDTTAPADDHRLAFFAAASVPTERDNDSAFASAERAVWPVLLTWTHRGAGGQAHDSAGWLSCIKAPNRIETERVGSSGGAEAVKRVSKWALLFGMGAAVLAFVA</sequence>
<feature type="signal peptide" evidence="1">
    <location>
        <begin position="1"/>
        <end position="23"/>
    </location>
</feature>
<keyword evidence="1" id="KW-0732">Signal</keyword>
<name>A0AA40AAM1_9PEZI</name>
<protein>
    <submittedName>
        <fullName evidence="2">Uncharacterized protein</fullName>
    </submittedName>
</protein>
<accession>A0AA40AAM1</accession>
<keyword evidence="3" id="KW-1185">Reference proteome</keyword>
<dbReference type="AlphaFoldDB" id="A0AA40AAM1"/>
<organism evidence="2 3">
    <name type="scientific">Lasiosphaeria miniovina</name>
    <dbReference type="NCBI Taxonomy" id="1954250"/>
    <lineage>
        <taxon>Eukaryota</taxon>
        <taxon>Fungi</taxon>
        <taxon>Dikarya</taxon>
        <taxon>Ascomycota</taxon>
        <taxon>Pezizomycotina</taxon>
        <taxon>Sordariomycetes</taxon>
        <taxon>Sordariomycetidae</taxon>
        <taxon>Sordariales</taxon>
        <taxon>Lasiosphaeriaceae</taxon>
        <taxon>Lasiosphaeria</taxon>
    </lineage>
</organism>
<dbReference type="EMBL" id="JAUIRO010000005">
    <property type="protein sequence ID" value="KAK0712373.1"/>
    <property type="molecule type" value="Genomic_DNA"/>
</dbReference>
<gene>
    <name evidence="2" type="ORF">B0T26DRAFT_650544</name>
</gene>
<evidence type="ECO:0000313" key="2">
    <source>
        <dbReference type="EMBL" id="KAK0712373.1"/>
    </source>
</evidence>